<evidence type="ECO:0000256" key="4">
    <source>
        <dbReference type="ARBA" id="ARBA00022691"/>
    </source>
</evidence>
<evidence type="ECO:0000256" key="2">
    <source>
        <dbReference type="ARBA" id="ARBA00022603"/>
    </source>
</evidence>
<comment type="function">
    <text evidence="5">Catalyzes the methylation of C-1 in cobalt-precorrin-5B to form cobalt-precorrin-6A.</text>
</comment>
<accession>A0A6A7KB92</accession>
<proteinExistence type="inferred from homology"/>
<dbReference type="PANTHER" id="PTHR35863:SF1">
    <property type="entry name" value="COBALT-PRECORRIN-5B C(1)-METHYLTRANSFERASE"/>
    <property type="match status" value="1"/>
</dbReference>
<dbReference type="Gene3D" id="3.30.2110.10">
    <property type="entry name" value="CbiD-like"/>
    <property type="match status" value="1"/>
</dbReference>
<dbReference type="GO" id="GO:0019251">
    <property type="term" value="P:anaerobic cobalamin biosynthetic process"/>
    <property type="evidence" value="ECO:0007669"/>
    <property type="project" value="UniProtKB-UniRule"/>
</dbReference>
<dbReference type="EMBL" id="WHNX01000016">
    <property type="protein sequence ID" value="MPW26283.1"/>
    <property type="molecule type" value="Genomic_DNA"/>
</dbReference>
<dbReference type="HAMAP" id="MF_00787">
    <property type="entry name" value="CbiD"/>
    <property type="match status" value="1"/>
</dbReference>
<dbReference type="Proteomes" id="UP000440004">
    <property type="component" value="Unassembled WGS sequence"/>
</dbReference>
<comment type="pathway">
    <text evidence="5">Cofactor biosynthesis; adenosylcobalamin biosynthesis; cob(II)yrinate a,c-diamide from sirohydrochlorin (anaerobic route): step 6/10.</text>
</comment>
<dbReference type="Pfam" id="PF01888">
    <property type="entry name" value="CbiD"/>
    <property type="match status" value="1"/>
</dbReference>
<gene>
    <name evidence="5 6" type="primary">cbiD</name>
    <name evidence="6" type="ORF">GC105_10835</name>
</gene>
<dbReference type="AlphaFoldDB" id="A0A6A7KB92"/>
<dbReference type="NCBIfam" id="TIGR00312">
    <property type="entry name" value="cbiD"/>
    <property type="match status" value="1"/>
</dbReference>
<dbReference type="GO" id="GO:0032259">
    <property type="term" value="P:methylation"/>
    <property type="evidence" value="ECO:0007669"/>
    <property type="project" value="UniProtKB-KW"/>
</dbReference>
<evidence type="ECO:0000256" key="3">
    <source>
        <dbReference type="ARBA" id="ARBA00022679"/>
    </source>
</evidence>
<dbReference type="InterPro" id="IPR036074">
    <property type="entry name" value="CbiD_sf"/>
</dbReference>
<evidence type="ECO:0000313" key="6">
    <source>
        <dbReference type="EMBL" id="MPW26283.1"/>
    </source>
</evidence>
<keyword evidence="3 5" id="KW-0808">Transferase</keyword>
<dbReference type="RefSeq" id="WP_152804644.1">
    <property type="nucleotide sequence ID" value="NZ_WHNX01000016.1"/>
</dbReference>
<reference evidence="6 7" key="1">
    <citation type="submission" date="2019-10" db="EMBL/GenBank/DDBJ databases">
        <title>Alkalibaculum tamaniensis sp.nov., a new alkaliphilic acetogen, isolated on methoxylated aromatics from a mud volcano.</title>
        <authorList>
            <person name="Khomyakova M.A."/>
            <person name="Merkel A.Y."/>
            <person name="Bonch-Osmolovskaya E.A."/>
            <person name="Slobodkin A.I."/>
        </authorList>
    </citation>
    <scope>NUCLEOTIDE SEQUENCE [LARGE SCALE GENOMIC DNA]</scope>
    <source>
        <strain evidence="6 7">M08DMB</strain>
    </source>
</reference>
<keyword evidence="2 5" id="KW-0489">Methyltransferase</keyword>
<keyword evidence="1 5" id="KW-0169">Cobalamin biosynthesis</keyword>
<keyword evidence="7" id="KW-1185">Reference proteome</keyword>
<keyword evidence="4 5" id="KW-0949">S-adenosyl-L-methionine</keyword>
<evidence type="ECO:0000313" key="7">
    <source>
        <dbReference type="Proteomes" id="UP000440004"/>
    </source>
</evidence>
<dbReference type="EC" id="2.1.1.195" evidence="5"/>
<dbReference type="PANTHER" id="PTHR35863">
    <property type="entry name" value="COBALT-PRECORRIN-5B C(1)-METHYLTRANSFERASE"/>
    <property type="match status" value="1"/>
</dbReference>
<name>A0A6A7KB92_9FIRM</name>
<protein>
    <recommendedName>
        <fullName evidence="5">Cobalt-precorrin-5B C(1)-methyltransferase</fullName>
        <ecNumber evidence="5">2.1.1.195</ecNumber>
    </recommendedName>
    <alternativeName>
        <fullName evidence="5">Cobalt-precorrin-6A synthase</fullName>
    </alternativeName>
</protein>
<comment type="caution">
    <text evidence="6">The sequence shown here is derived from an EMBL/GenBank/DDBJ whole genome shotgun (WGS) entry which is preliminary data.</text>
</comment>
<comment type="catalytic activity">
    <reaction evidence="5">
        <text>Co-precorrin-5B + S-adenosyl-L-methionine = Co-precorrin-6A + S-adenosyl-L-homocysteine</text>
        <dbReference type="Rhea" id="RHEA:26285"/>
        <dbReference type="ChEBI" id="CHEBI:57856"/>
        <dbReference type="ChEBI" id="CHEBI:59789"/>
        <dbReference type="ChEBI" id="CHEBI:60063"/>
        <dbReference type="ChEBI" id="CHEBI:60064"/>
        <dbReference type="EC" id="2.1.1.195"/>
    </reaction>
</comment>
<dbReference type="InterPro" id="IPR002748">
    <property type="entry name" value="CbiD"/>
</dbReference>
<evidence type="ECO:0000256" key="1">
    <source>
        <dbReference type="ARBA" id="ARBA00022573"/>
    </source>
</evidence>
<sequence length="375" mass="41327">MDKFIIKGEKKLRYGYTTGSCAAAATKAGLTMLFSGEKTEHIDLHTPKGWNLHLEVVDIKQEENSVSCAIIKDSGDDPDMTNGISIYSKVSFTDVPGIVLSGGIGVGVVTRKGLPVPVGQAAINPVPREMILSETRALVERYKYLGGLHIQIYTPQGEEIAKRTFNPKLGIVNGISILGTTGIVEPMSEKALIDSLKLEMNVLSANNKENIILFPGNYGRKFANEDLRLNIKNSVKISNYIGEILESIDTLRFKNVLFVAHIGKLIKVAGGIMNTHSKSADARMEILGAYTSACGGDSQLTKDILHCITTDEAIELLIHQPFYEEVLDKILERVSYHMNSKISSYTNIGLIMFTNTHGILRMDEKAKQMLHLFRD</sequence>
<dbReference type="SUPFAM" id="SSF111342">
    <property type="entry name" value="CbiD-like"/>
    <property type="match status" value="1"/>
</dbReference>
<dbReference type="UniPathway" id="UPA00148">
    <property type="reaction ID" value="UER00227"/>
</dbReference>
<organism evidence="6 7">
    <name type="scientific">Alkalibaculum sporogenes</name>
    <dbReference type="NCBI Taxonomy" id="2655001"/>
    <lineage>
        <taxon>Bacteria</taxon>
        <taxon>Bacillati</taxon>
        <taxon>Bacillota</taxon>
        <taxon>Clostridia</taxon>
        <taxon>Eubacteriales</taxon>
        <taxon>Eubacteriaceae</taxon>
        <taxon>Alkalibaculum</taxon>
    </lineage>
</organism>
<comment type="similarity">
    <text evidence="5">Belongs to the CbiD family.</text>
</comment>
<dbReference type="GO" id="GO:0008168">
    <property type="term" value="F:methyltransferase activity"/>
    <property type="evidence" value="ECO:0007669"/>
    <property type="project" value="UniProtKB-UniRule"/>
</dbReference>
<dbReference type="PIRSF" id="PIRSF026782">
    <property type="entry name" value="CbiD"/>
    <property type="match status" value="1"/>
</dbReference>
<evidence type="ECO:0000256" key="5">
    <source>
        <dbReference type="HAMAP-Rule" id="MF_00787"/>
    </source>
</evidence>